<comment type="caution">
    <text evidence="1">The sequence shown here is derived from an EMBL/GenBank/DDBJ whole genome shotgun (WGS) entry which is preliminary data.</text>
</comment>
<reference evidence="1 2" key="1">
    <citation type="journal article" date="2019" name="bioRxiv">
        <title>Genomics, evolutionary history and diagnostics of the Alternaria alternata species group including apple and Asian pear pathotypes.</title>
        <authorList>
            <person name="Armitage A.D."/>
            <person name="Cockerton H.M."/>
            <person name="Sreenivasaprasad S."/>
            <person name="Woodhall J.W."/>
            <person name="Lane C.R."/>
            <person name="Harrison R.J."/>
            <person name="Clarkson J.P."/>
        </authorList>
    </citation>
    <scope>NUCLEOTIDE SEQUENCE [LARGE SCALE GENOMIC DNA]</scope>
    <source>
        <strain evidence="1 2">FERA 650</strain>
    </source>
</reference>
<evidence type="ECO:0000313" key="2">
    <source>
        <dbReference type="Proteomes" id="UP000293547"/>
    </source>
</evidence>
<evidence type="ECO:0000313" key="1">
    <source>
        <dbReference type="EMBL" id="KAB2101252.1"/>
    </source>
</evidence>
<protein>
    <submittedName>
        <fullName evidence="1">Uncharacterized protein</fullName>
    </submittedName>
</protein>
<sequence length="79" mass="8382">MHPLEGAQGTPAVSIPSSTGQIDHAVPPAHIAHEYSGKLAPNPTACPAASDSEHSRAESDQKQRRWGMPFTLRAPMLDA</sequence>
<name>A0ACB6F9Y6_9PLEO</name>
<proteinExistence type="predicted"/>
<dbReference type="Proteomes" id="UP000293547">
    <property type="component" value="Unassembled WGS sequence"/>
</dbReference>
<organism evidence="1 2">
    <name type="scientific">Alternaria gaisen</name>
    <dbReference type="NCBI Taxonomy" id="167740"/>
    <lineage>
        <taxon>Eukaryota</taxon>
        <taxon>Fungi</taxon>
        <taxon>Dikarya</taxon>
        <taxon>Ascomycota</taxon>
        <taxon>Pezizomycotina</taxon>
        <taxon>Dothideomycetes</taxon>
        <taxon>Pleosporomycetidae</taxon>
        <taxon>Pleosporales</taxon>
        <taxon>Pleosporineae</taxon>
        <taxon>Pleosporaceae</taxon>
        <taxon>Alternaria</taxon>
        <taxon>Alternaria sect. Alternaria</taxon>
    </lineage>
</organism>
<keyword evidence="2" id="KW-1185">Reference proteome</keyword>
<dbReference type="EMBL" id="PDWZ02000011">
    <property type="protein sequence ID" value="KAB2101252.1"/>
    <property type="molecule type" value="Genomic_DNA"/>
</dbReference>
<gene>
    <name evidence="1" type="ORF">AG0111_0g10249</name>
</gene>
<accession>A0ACB6F9Y6</accession>